<keyword evidence="10" id="KW-0479">Metal-binding</keyword>
<dbReference type="GO" id="GO:0141221">
    <property type="term" value="F:histone deacetylase activity, hydrolytic mechanism"/>
    <property type="evidence" value="ECO:0007669"/>
    <property type="project" value="UniProtKB-EC"/>
</dbReference>
<reference evidence="20" key="1">
    <citation type="submission" date="2023-11" db="EMBL/GenBank/DDBJ databases">
        <authorList>
            <person name="De Vega J J."/>
            <person name="De Vega J J."/>
        </authorList>
    </citation>
    <scope>NUCLEOTIDE SEQUENCE</scope>
</reference>
<keyword evidence="8" id="KW-0963">Cytoplasm</keyword>
<organism evidence="20 21">
    <name type="scientific">Mycena citricolor</name>
    <dbReference type="NCBI Taxonomy" id="2018698"/>
    <lineage>
        <taxon>Eukaryota</taxon>
        <taxon>Fungi</taxon>
        <taxon>Dikarya</taxon>
        <taxon>Basidiomycota</taxon>
        <taxon>Agaricomycotina</taxon>
        <taxon>Agaricomycetes</taxon>
        <taxon>Agaricomycetidae</taxon>
        <taxon>Agaricales</taxon>
        <taxon>Marasmiineae</taxon>
        <taxon>Mycenaceae</taxon>
        <taxon>Mycena</taxon>
    </lineage>
</organism>
<dbReference type="GO" id="GO:0005737">
    <property type="term" value="C:cytoplasm"/>
    <property type="evidence" value="ECO:0007669"/>
    <property type="project" value="UniProtKB-SubCell"/>
</dbReference>
<evidence type="ECO:0000256" key="8">
    <source>
        <dbReference type="ARBA" id="ARBA00022490"/>
    </source>
</evidence>
<evidence type="ECO:0000256" key="9">
    <source>
        <dbReference type="ARBA" id="ARBA00022491"/>
    </source>
</evidence>
<evidence type="ECO:0000256" key="18">
    <source>
        <dbReference type="ARBA" id="ARBA00042783"/>
    </source>
</evidence>
<dbReference type="InterPro" id="IPR000286">
    <property type="entry name" value="HDACs"/>
</dbReference>
<sequence length="400" mass="43778">MDTTTPDVSRTFVAYIASLEVMKSSSRLPANKNRSALVHTLARTLGLFSPTTDSSRALILVPPQKAQSAQLGMYHTKEYLDFILNEANANSSEDVTKAEFGLEDDCPPFDGMSEYVRLVAGATLTAVKTLRQPRCDVAICWDGGRHHAQKERAAGFCYIADCTLALMELRRWIVTDEGKSRKSRTMYLDLDLHFSDAVSHAFHESASNLLTLSVHHAAPGFFPPSPLAELPTENSDPYTISLSLRPGACSKTFGRIWQSIENVREAFDPDVVVLQCGVDGLAGDPCGTFNWSLGPEEGSLGWCVDRVVNGWRGKKLLLGGGGYDGPNAARAWAYLTSLVVGKPLSLEAPIPDHSFFPLYAPSFTLDVPAGFMQDQNSDEYLAQVVDTLDIVVRKLRDSKV</sequence>
<evidence type="ECO:0000256" key="6">
    <source>
        <dbReference type="ARBA" id="ARBA00012111"/>
    </source>
</evidence>
<comment type="similarity">
    <text evidence="5">Belongs to the histone deacetylase family. HD type 1 subfamily.</text>
</comment>
<comment type="cofactor">
    <cofactor evidence="1">
        <name>a divalent metal cation</name>
        <dbReference type="ChEBI" id="CHEBI:60240"/>
    </cofactor>
</comment>
<dbReference type="InterPro" id="IPR003084">
    <property type="entry name" value="HDAC_I/II"/>
</dbReference>
<evidence type="ECO:0000256" key="2">
    <source>
        <dbReference type="ARBA" id="ARBA00004123"/>
    </source>
</evidence>
<keyword evidence="12" id="KW-0156">Chromatin regulator</keyword>
<gene>
    <name evidence="20" type="ORF">MYCIT1_LOCUS17670</name>
</gene>
<comment type="subcellular location">
    <subcellularLocation>
        <location evidence="3">Chromosome</location>
    </subcellularLocation>
    <subcellularLocation>
        <location evidence="4">Cytoplasm</location>
    </subcellularLocation>
    <subcellularLocation>
        <location evidence="2">Nucleus</location>
    </subcellularLocation>
</comment>
<dbReference type="PANTHER" id="PTHR10625:SF14">
    <property type="entry name" value="HISTONE DEACETYLASE 8"/>
    <property type="match status" value="1"/>
</dbReference>
<evidence type="ECO:0000256" key="3">
    <source>
        <dbReference type="ARBA" id="ARBA00004286"/>
    </source>
</evidence>
<dbReference type="PRINTS" id="PR01271">
    <property type="entry name" value="HISDACETLASE"/>
</dbReference>
<dbReference type="GO" id="GO:0031507">
    <property type="term" value="P:heterochromatin formation"/>
    <property type="evidence" value="ECO:0007669"/>
    <property type="project" value="TreeGrafter"/>
</dbReference>
<dbReference type="EC" id="3.5.1.98" evidence="6"/>
<keyword evidence="13" id="KW-0805">Transcription regulation</keyword>
<evidence type="ECO:0000256" key="11">
    <source>
        <dbReference type="ARBA" id="ARBA00022801"/>
    </source>
</evidence>
<accession>A0AAD2HDG0</accession>
<evidence type="ECO:0000256" key="15">
    <source>
        <dbReference type="ARBA" id="ARBA00023242"/>
    </source>
</evidence>
<dbReference type="InterPro" id="IPR023696">
    <property type="entry name" value="Ureohydrolase_dom_sf"/>
</dbReference>
<dbReference type="PANTHER" id="PTHR10625">
    <property type="entry name" value="HISTONE DEACETYLASE HDAC1-RELATED"/>
    <property type="match status" value="1"/>
</dbReference>
<dbReference type="InterPro" id="IPR037138">
    <property type="entry name" value="His_deacetylse_dom_sf"/>
</dbReference>
<dbReference type="Gene3D" id="3.40.800.20">
    <property type="entry name" value="Histone deacetylase domain"/>
    <property type="match status" value="1"/>
</dbReference>
<evidence type="ECO:0000313" key="21">
    <source>
        <dbReference type="Proteomes" id="UP001295794"/>
    </source>
</evidence>
<dbReference type="EMBL" id="CAVNYO010000181">
    <property type="protein sequence ID" value="CAK5272117.1"/>
    <property type="molecule type" value="Genomic_DNA"/>
</dbReference>
<evidence type="ECO:0000259" key="19">
    <source>
        <dbReference type="Pfam" id="PF00850"/>
    </source>
</evidence>
<name>A0AAD2HDG0_9AGAR</name>
<evidence type="ECO:0000256" key="4">
    <source>
        <dbReference type="ARBA" id="ARBA00004496"/>
    </source>
</evidence>
<dbReference type="GO" id="GO:0005634">
    <property type="term" value="C:nucleus"/>
    <property type="evidence" value="ECO:0007669"/>
    <property type="project" value="UniProtKB-SubCell"/>
</dbReference>
<evidence type="ECO:0000256" key="16">
    <source>
        <dbReference type="ARBA" id="ARBA00040347"/>
    </source>
</evidence>
<keyword evidence="9" id="KW-0678">Repressor</keyword>
<dbReference type="PRINTS" id="PR01270">
    <property type="entry name" value="HDASUPER"/>
</dbReference>
<dbReference type="SUPFAM" id="SSF52768">
    <property type="entry name" value="Arginase/deacetylase"/>
    <property type="match status" value="1"/>
</dbReference>
<keyword evidence="7" id="KW-0158">Chromosome</keyword>
<feature type="domain" description="Histone deacetylase" evidence="19">
    <location>
        <begin position="29"/>
        <end position="337"/>
    </location>
</feature>
<evidence type="ECO:0000256" key="13">
    <source>
        <dbReference type="ARBA" id="ARBA00023015"/>
    </source>
</evidence>
<evidence type="ECO:0000256" key="10">
    <source>
        <dbReference type="ARBA" id="ARBA00022723"/>
    </source>
</evidence>
<dbReference type="GO" id="GO:0046872">
    <property type="term" value="F:metal ion binding"/>
    <property type="evidence" value="ECO:0007669"/>
    <property type="project" value="UniProtKB-KW"/>
</dbReference>
<evidence type="ECO:0000313" key="20">
    <source>
        <dbReference type="EMBL" id="CAK5272117.1"/>
    </source>
</evidence>
<protein>
    <recommendedName>
        <fullName evidence="16">Histone deacetylase 8</fullName>
        <ecNumber evidence="6">3.5.1.98</ecNumber>
    </recommendedName>
    <alternativeName>
        <fullName evidence="17">Protein deacetylase HDAC8</fullName>
    </alternativeName>
    <alternativeName>
        <fullName evidence="18">Protein decrotonylase HDAC8</fullName>
    </alternativeName>
</protein>
<evidence type="ECO:0000256" key="7">
    <source>
        <dbReference type="ARBA" id="ARBA00022454"/>
    </source>
</evidence>
<keyword evidence="21" id="KW-1185">Reference proteome</keyword>
<dbReference type="GO" id="GO:0005694">
    <property type="term" value="C:chromosome"/>
    <property type="evidence" value="ECO:0007669"/>
    <property type="project" value="UniProtKB-SubCell"/>
</dbReference>
<evidence type="ECO:0000256" key="17">
    <source>
        <dbReference type="ARBA" id="ARBA00041964"/>
    </source>
</evidence>
<keyword evidence="15" id="KW-0539">Nucleus</keyword>
<keyword evidence="14" id="KW-0804">Transcription</keyword>
<dbReference type="AlphaFoldDB" id="A0AAD2HDG0"/>
<keyword evidence="11" id="KW-0378">Hydrolase</keyword>
<evidence type="ECO:0000256" key="1">
    <source>
        <dbReference type="ARBA" id="ARBA00001968"/>
    </source>
</evidence>
<dbReference type="Pfam" id="PF00850">
    <property type="entry name" value="Hist_deacetyl"/>
    <property type="match status" value="1"/>
</dbReference>
<evidence type="ECO:0000256" key="5">
    <source>
        <dbReference type="ARBA" id="ARBA00006457"/>
    </source>
</evidence>
<dbReference type="Proteomes" id="UP001295794">
    <property type="component" value="Unassembled WGS sequence"/>
</dbReference>
<evidence type="ECO:0000256" key="12">
    <source>
        <dbReference type="ARBA" id="ARBA00022853"/>
    </source>
</evidence>
<evidence type="ECO:0000256" key="14">
    <source>
        <dbReference type="ARBA" id="ARBA00023163"/>
    </source>
</evidence>
<comment type="caution">
    <text evidence="20">The sequence shown here is derived from an EMBL/GenBank/DDBJ whole genome shotgun (WGS) entry which is preliminary data.</text>
</comment>
<dbReference type="InterPro" id="IPR023801">
    <property type="entry name" value="His_deacetylse_dom"/>
</dbReference>
<proteinExistence type="inferred from homology"/>